<evidence type="ECO:0000313" key="1">
    <source>
        <dbReference type="EMBL" id="KAF6031666.1"/>
    </source>
</evidence>
<protein>
    <submittedName>
        <fullName evidence="1">Uncharacterized protein</fullName>
    </submittedName>
</protein>
<gene>
    <name evidence="1" type="ORF">EB796_010027</name>
</gene>
<keyword evidence="2" id="KW-1185">Reference proteome</keyword>
<organism evidence="1 2">
    <name type="scientific">Bugula neritina</name>
    <name type="common">Brown bryozoan</name>
    <name type="synonym">Sertularia neritina</name>
    <dbReference type="NCBI Taxonomy" id="10212"/>
    <lineage>
        <taxon>Eukaryota</taxon>
        <taxon>Metazoa</taxon>
        <taxon>Spiralia</taxon>
        <taxon>Lophotrochozoa</taxon>
        <taxon>Bryozoa</taxon>
        <taxon>Gymnolaemata</taxon>
        <taxon>Cheilostomatida</taxon>
        <taxon>Flustrina</taxon>
        <taxon>Buguloidea</taxon>
        <taxon>Bugulidae</taxon>
        <taxon>Bugula</taxon>
    </lineage>
</organism>
<comment type="caution">
    <text evidence="1">The sequence shown here is derived from an EMBL/GenBank/DDBJ whole genome shotgun (WGS) entry which is preliminary data.</text>
</comment>
<dbReference type="Proteomes" id="UP000593567">
    <property type="component" value="Unassembled WGS sequence"/>
</dbReference>
<reference evidence="1" key="1">
    <citation type="submission" date="2020-06" db="EMBL/GenBank/DDBJ databases">
        <title>Draft genome of Bugula neritina, a colonial animal packing powerful symbionts and potential medicines.</title>
        <authorList>
            <person name="Rayko M."/>
        </authorList>
    </citation>
    <scope>NUCLEOTIDE SEQUENCE [LARGE SCALE GENOMIC DNA]</scope>
    <source>
        <strain evidence="1">Kwan_BN1</strain>
    </source>
</reference>
<sequence length="88" mass="9913">MIAETPNTVCSDCEQTLTLTDKSITHSNISRESQNNLSATLTVTHKVVSHTYSHSRVVSYTYSHSRVITHTYSHTQNCELHLQSHAEL</sequence>
<evidence type="ECO:0000313" key="2">
    <source>
        <dbReference type="Proteomes" id="UP000593567"/>
    </source>
</evidence>
<accession>A0A7J7K246</accession>
<name>A0A7J7K246_BUGNE</name>
<dbReference type="EMBL" id="VXIV02001580">
    <property type="protein sequence ID" value="KAF6031666.1"/>
    <property type="molecule type" value="Genomic_DNA"/>
</dbReference>
<proteinExistence type="predicted"/>
<dbReference type="AlphaFoldDB" id="A0A7J7K246"/>